<protein>
    <submittedName>
        <fullName evidence="1">Uncharacterized protein</fullName>
    </submittedName>
</protein>
<dbReference type="EMBL" id="CP132976">
    <property type="protein sequence ID" value="WMD23147.1"/>
    <property type="molecule type" value="Genomic_DNA"/>
</dbReference>
<dbReference type="RefSeq" id="WP_306949974.1">
    <property type="nucleotide sequence ID" value="NZ_CP132976.1"/>
</dbReference>
<keyword evidence="2" id="KW-1185">Reference proteome</keyword>
<gene>
    <name evidence="1" type="ORF">RAS12_12440</name>
</gene>
<name>A0ABY9MBH5_9BURK</name>
<reference evidence="1 2" key="1">
    <citation type="submission" date="2023-08" db="EMBL/GenBank/DDBJ databases">
        <title>Achromobacter seleniivolatilans sp. nov., isolated from seleniferous soil.</title>
        <authorList>
            <person name="Zhang S."/>
            <person name="Li K."/>
            <person name="Peng J."/>
            <person name="Zhao Q."/>
            <person name="Wang H."/>
            <person name="Guo Y."/>
        </authorList>
    </citation>
    <scope>NUCLEOTIDE SEQUENCE [LARGE SCALE GENOMIC DNA]</scope>
    <source>
        <strain evidence="1 2">R39</strain>
    </source>
</reference>
<dbReference type="Proteomes" id="UP001234798">
    <property type="component" value="Chromosome"/>
</dbReference>
<proteinExistence type="predicted"/>
<accession>A0ABY9MBH5</accession>
<evidence type="ECO:0000313" key="1">
    <source>
        <dbReference type="EMBL" id="WMD23147.1"/>
    </source>
</evidence>
<sequence>MHRAPYLLLIKCAGALPPGAVHPGAMRTLAFGLRWQVLIGSNAAGLAQKRGRRLKATHYVMGGSLAMVAGYGRVRSGWRHRPLGGAGAHIQAAAQLYAVLYPSGGRSLIRLPDGRYWWVGAIDGTVLSQTDKVFTSQDEALRAQALLGAQRPELQEHDANETWAALLQAVDPDARLVGLPSRWAALPLAPRMFLACLGLSAVAPPLWNGLAPLVRSSPPVAVLPSSGDVSRANPYQVMLRDTVVHSPAELPRLLRSLGKLPIQVQGWALRRAQCDADRSGWNCSAAYARAHSMATNHQLYLRLPAGWQVSFNPLDEASLSWRVASDGVPLADLNLPGRLRVDTELVAGLQQLRPAFASLALAPAVPLSATGASLSGVTDSAQPEPRIVRRRALRVHGPLRSLMLLPGPILAARWSRLVLDVQAQLRPGLIASVLVAELDGDLYEQD</sequence>
<evidence type="ECO:0000313" key="2">
    <source>
        <dbReference type="Proteomes" id="UP001234798"/>
    </source>
</evidence>
<organism evidence="1 2">
    <name type="scientific">Achromobacter seleniivolatilans</name>
    <dbReference type="NCBI Taxonomy" id="3047478"/>
    <lineage>
        <taxon>Bacteria</taxon>
        <taxon>Pseudomonadati</taxon>
        <taxon>Pseudomonadota</taxon>
        <taxon>Betaproteobacteria</taxon>
        <taxon>Burkholderiales</taxon>
        <taxon>Alcaligenaceae</taxon>
        <taxon>Achromobacter</taxon>
    </lineage>
</organism>